<organism evidence="1 2">
    <name type="scientific">Mycobacteroides chelonae</name>
    <name type="common">Mycobacterium chelonae</name>
    <dbReference type="NCBI Taxonomy" id="1774"/>
    <lineage>
        <taxon>Bacteria</taxon>
        <taxon>Bacillati</taxon>
        <taxon>Actinomycetota</taxon>
        <taxon>Actinomycetes</taxon>
        <taxon>Mycobacteriales</taxon>
        <taxon>Mycobacteriaceae</taxon>
        <taxon>Mycobacteroides</taxon>
    </lineage>
</organism>
<gene>
    <name evidence="1" type="ORF">BKG82_28420</name>
</gene>
<evidence type="ECO:0000313" key="2">
    <source>
        <dbReference type="Proteomes" id="UP000180043"/>
    </source>
</evidence>
<dbReference type="RefSeq" id="WP_070948130.1">
    <property type="nucleotide sequence ID" value="NZ_MLIQ01000049.1"/>
</dbReference>
<dbReference type="AlphaFoldDB" id="A0A1S1LG10"/>
<comment type="caution">
    <text evidence="1">The sequence shown here is derived from an EMBL/GenBank/DDBJ whole genome shotgun (WGS) entry which is preliminary data.</text>
</comment>
<accession>A0A1S1LG10</accession>
<name>A0A1S1LG10_MYCCH</name>
<dbReference type="Proteomes" id="UP000180043">
    <property type="component" value="Unassembled WGS sequence"/>
</dbReference>
<dbReference type="EMBL" id="MLIQ01000049">
    <property type="protein sequence ID" value="OHU46108.1"/>
    <property type="molecule type" value="Genomic_DNA"/>
</dbReference>
<reference evidence="1 2" key="1">
    <citation type="submission" date="2016-10" db="EMBL/GenBank/DDBJ databases">
        <title>Evaluation of Human, Veterinary and Environmental Mycobacterium chelonae Isolates by Core Genome Phylogenomic Analysis, Targeted Gene Comparison, and Anti-microbial Susceptibility Patterns: A Tale of Mistaken Identities.</title>
        <authorList>
            <person name="Fogelson S.B."/>
            <person name="Camus A.C."/>
            <person name="Lorenz W."/>
            <person name="Vasireddy R."/>
            <person name="Vasireddy S."/>
            <person name="Smith T."/>
            <person name="Brown-Elliott B.A."/>
            <person name="Wallace R.J.Jr."/>
            <person name="Hasan N.A."/>
            <person name="Reischl U."/>
            <person name="Sanchez S."/>
        </authorList>
    </citation>
    <scope>NUCLEOTIDE SEQUENCE [LARGE SCALE GENOMIC DNA]</scope>
    <source>
        <strain evidence="1 2">15515</strain>
    </source>
</reference>
<protein>
    <submittedName>
        <fullName evidence="1">Uncharacterized protein</fullName>
    </submittedName>
</protein>
<evidence type="ECO:0000313" key="1">
    <source>
        <dbReference type="EMBL" id="OHU46108.1"/>
    </source>
</evidence>
<sequence>MARDLLAEVVAEALAASLKGDEANWPTQRNWDAADAKAITLHANAVASAVRQAPGVAVATLAQADKPGTIAVTIAVDPDELRQWAGRHADAGHHAVAHALYEAAKFYGQLDTVVH</sequence>
<proteinExistence type="predicted"/>